<proteinExistence type="predicted"/>
<dbReference type="InParanoid" id="A2G3K5"/>
<dbReference type="GO" id="GO:0000460">
    <property type="term" value="P:maturation of 5.8S rRNA"/>
    <property type="evidence" value="ECO:0000318"/>
    <property type="project" value="GO_Central"/>
</dbReference>
<name>A2G3K5_TRIV3</name>
<evidence type="ECO:0000313" key="1">
    <source>
        <dbReference type="EMBL" id="EAX88265.1"/>
    </source>
</evidence>
<sequence length="299" mass="34156">MSSQSKPVPWKNWDEWIEVYELLFSENENEILKGCAIVSAWATKRDIPISIEVTADLQRELHHNRNVNALSLAVIRFINGLIEPYKNTNIASSIQRIGEQCNIPEHIISIRHLATHGKLPTFEFAAAGAVSALIYLKKYYWSEQYNLIMQSRANAREEIMIYLNSGKIPFQNLPNNIILAFGMPELLKFITNENESSVKTYGWKVIDLLHNLDRIPDLGQSFCSSLFELAHEGNQSAIAWYEFISKSFPIPDNLLNWTPLEDSGVVDDWPDCSIGNLPFNNQQLSLDQEDIDFVDPLDE</sequence>
<dbReference type="VEuPathDB" id="TrichDB:TVAG_012680"/>
<gene>
    <name evidence="1" type="ORF">TVAG_012680</name>
</gene>
<protein>
    <submittedName>
        <fullName evidence="1">Las1-like family protein</fullName>
    </submittedName>
</protein>
<accession>A2G3K5</accession>
<evidence type="ECO:0000313" key="2">
    <source>
        <dbReference type="Proteomes" id="UP000001542"/>
    </source>
</evidence>
<keyword evidence="2" id="KW-1185">Reference proteome</keyword>
<dbReference type="EMBL" id="DS114332">
    <property type="protein sequence ID" value="EAX88265.1"/>
    <property type="molecule type" value="Genomic_DNA"/>
</dbReference>
<dbReference type="STRING" id="5722.A2G3K5"/>
<dbReference type="InterPro" id="IPR007174">
    <property type="entry name" value="Las1"/>
</dbReference>
<reference evidence="1" key="1">
    <citation type="submission" date="2006-10" db="EMBL/GenBank/DDBJ databases">
        <authorList>
            <person name="Amadeo P."/>
            <person name="Zhao Q."/>
            <person name="Wortman J."/>
            <person name="Fraser-Liggett C."/>
            <person name="Carlton J."/>
        </authorList>
    </citation>
    <scope>NUCLEOTIDE SEQUENCE</scope>
    <source>
        <strain evidence="1">G3</strain>
    </source>
</reference>
<dbReference type="RefSeq" id="XP_001301195.1">
    <property type="nucleotide sequence ID" value="XM_001301194.1"/>
</dbReference>
<dbReference type="eggNOG" id="KOG2425">
    <property type="taxonomic scope" value="Eukaryota"/>
</dbReference>
<dbReference type="SMR" id="A2G3K5"/>
<dbReference type="Proteomes" id="UP000001542">
    <property type="component" value="Unassembled WGS sequence"/>
</dbReference>
<dbReference type="GO" id="GO:0004519">
    <property type="term" value="F:endonuclease activity"/>
    <property type="evidence" value="ECO:0007669"/>
    <property type="project" value="InterPro"/>
</dbReference>
<dbReference type="GO" id="GO:0090730">
    <property type="term" value="C:Las1 complex"/>
    <property type="evidence" value="ECO:0007669"/>
    <property type="project" value="InterPro"/>
</dbReference>
<dbReference type="Pfam" id="PF04031">
    <property type="entry name" value="Las1"/>
    <property type="match status" value="1"/>
</dbReference>
<organism evidence="1 2">
    <name type="scientific">Trichomonas vaginalis (strain ATCC PRA-98 / G3)</name>
    <dbReference type="NCBI Taxonomy" id="412133"/>
    <lineage>
        <taxon>Eukaryota</taxon>
        <taxon>Metamonada</taxon>
        <taxon>Parabasalia</taxon>
        <taxon>Trichomonadida</taxon>
        <taxon>Trichomonadidae</taxon>
        <taxon>Trichomonas</taxon>
    </lineage>
</organism>
<dbReference type="GO" id="GO:0000470">
    <property type="term" value="P:maturation of LSU-rRNA"/>
    <property type="evidence" value="ECO:0000318"/>
    <property type="project" value="GO_Central"/>
</dbReference>
<dbReference type="AlphaFoldDB" id="A2G3K5"/>
<reference evidence="1" key="2">
    <citation type="journal article" date="2007" name="Science">
        <title>Draft genome sequence of the sexually transmitted pathogen Trichomonas vaginalis.</title>
        <authorList>
            <person name="Carlton J.M."/>
            <person name="Hirt R.P."/>
            <person name="Silva J.C."/>
            <person name="Delcher A.L."/>
            <person name="Schatz M."/>
            <person name="Zhao Q."/>
            <person name="Wortman J.R."/>
            <person name="Bidwell S.L."/>
            <person name="Alsmark U.C.M."/>
            <person name="Besteiro S."/>
            <person name="Sicheritz-Ponten T."/>
            <person name="Noel C.J."/>
            <person name="Dacks J.B."/>
            <person name="Foster P.G."/>
            <person name="Simillion C."/>
            <person name="Van de Peer Y."/>
            <person name="Miranda-Saavedra D."/>
            <person name="Barton G.J."/>
            <person name="Westrop G.D."/>
            <person name="Mueller S."/>
            <person name="Dessi D."/>
            <person name="Fiori P.L."/>
            <person name="Ren Q."/>
            <person name="Paulsen I."/>
            <person name="Zhang H."/>
            <person name="Bastida-Corcuera F.D."/>
            <person name="Simoes-Barbosa A."/>
            <person name="Brown M.T."/>
            <person name="Hayes R.D."/>
            <person name="Mukherjee M."/>
            <person name="Okumura C.Y."/>
            <person name="Schneider R."/>
            <person name="Smith A.J."/>
            <person name="Vanacova S."/>
            <person name="Villalvazo M."/>
            <person name="Haas B.J."/>
            <person name="Pertea M."/>
            <person name="Feldblyum T.V."/>
            <person name="Utterback T.R."/>
            <person name="Shu C.L."/>
            <person name="Osoegawa K."/>
            <person name="de Jong P.J."/>
            <person name="Hrdy I."/>
            <person name="Horvathova L."/>
            <person name="Zubacova Z."/>
            <person name="Dolezal P."/>
            <person name="Malik S.B."/>
            <person name="Logsdon J.M. Jr."/>
            <person name="Henze K."/>
            <person name="Gupta A."/>
            <person name="Wang C.C."/>
            <person name="Dunne R.L."/>
            <person name="Upcroft J.A."/>
            <person name="Upcroft P."/>
            <person name="White O."/>
            <person name="Salzberg S.L."/>
            <person name="Tang P."/>
            <person name="Chiu C.-H."/>
            <person name="Lee Y.-S."/>
            <person name="Embley T.M."/>
            <person name="Coombs G.H."/>
            <person name="Mottram J.C."/>
            <person name="Tachezy J."/>
            <person name="Fraser-Liggett C.M."/>
            <person name="Johnson P.J."/>
        </authorList>
    </citation>
    <scope>NUCLEOTIDE SEQUENCE [LARGE SCALE GENOMIC DNA]</scope>
    <source>
        <strain evidence="1">G3</strain>
    </source>
</reference>
<dbReference type="KEGG" id="tva:4745917"/>
<dbReference type="PANTHER" id="PTHR15002">
    <property type="entry name" value="RIBOSOMAL BIOGENESIS PROTEIN LAS1L"/>
    <property type="match status" value="1"/>
</dbReference>
<dbReference type="GO" id="GO:0005634">
    <property type="term" value="C:nucleus"/>
    <property type="evidence" value="ECO:0000318"/>
    <property type="project" value="GO_Central"/>
</dbReference>
<dbReference type="VEuPathDB" id="TrichDB:TVAGG3_0961530"/>
<dbReference type="PANTHER" id="PTHR15002:SF0">
    <property type="entry name" value="RIBOSOMAL BIOGENESIS PROTEIN LAS1L"/>
    <property type="match status" value="1"/>
</dbReference>
<dbReference type="OrthoDB" id="10263222at2759"/>